<evidence type="ECO:0000256" key="3">
    <source>
        <dbReference type="ARBA" id="ARBA00022679"/>
    </source>
</evidence>
<reference evidence="10 11" key="1">
    <citation type="submission" date="2018-05" db="EMBL/GenBank/DDBJ databases">
        <title>Reference genomes for bee gut microbiota database.</title>
        <authorList>
            <person name="Ellegaard K.M."/>
        </authorList>
    </citation>
    <scope>NUCLEOTIDE SEQUENCE [LARGE SCALE GENOMIC DNA]</scope>
    <source>
        <strain evidence="10 11">ESL0284</strain>
    </source>
</reference>
<dbReference type="Gene3D" id="1.20.272.10">
    <property type="match status" value="1"/>
</dbReference>
<dbReference type="Pfam" id="PF06144">
    <property type="entry name" value="DNA_pol3_delta"/>
    <property type="match status" value="1"/>
</dbReference>
<dbReference type="GO" id="GO:0003677">
    <property type="term" value="F:DNA binding"/>
    <property type="evidence" value="ECO:0007669"/>
    <property type="project" value="InterPro"/>
</dbReference>
<comment type="catalytic activity">
    <reaction evidence="8">
        <text>DNA(n) + a 2'-deoxyribonucleoside 5'-triphosphate = DNA(n+1) + diphosphate</text>
        <dbReference type="Rhea" id="RHEA:22508"/>
        <dbReference type="Rhea" id="RHEA-COMP:17339"/>
        <dbReference type="Rhea" id="RHEA-COMP:17340"/>
        <dbReference type="ChEBI" id="CHEBI:33019"/>
        <dbReference type="ChEBI" id="CHEBI:61560"/>
        <dbReference type="ChEBI" id="CHEBI:173112"/>
        <dbReference type="EC" id="2.7.7.7"/>
    </reaction>
</comment>
<evidence type="ECO:0000313" key="10">
    <source>
        <dbReference type="EMBL" id="PXY99774.1"/>
    </source>
</evidence>
<evidence type="ECO:0000256" key="8">
    <source>
        <dbReference type="ARBA" id="ARBA00049244"/>
    </source>
</evidence>
<dbReference type="SUPFAM" id="SSF52540">
    <property type="entry name" value="P-loop containing nucleoside triphosphate hydrolases"/>
    <property type="match status" value="1"/>
</dbReference>
<dbReference type="NCBIfam" id="TIGR01128">
    <property type="entry name" value="holA"/>
    <property type="match status" value="1"/>
</dbReference>
<accession>A0A318N0C1</accession>
<dbReference type="AlphaFoldDB" id="A0A318N0C1"/>
<keyword evidence="4" id="KW-0548">Nucleotidyltransferase</keyword>
<dbReference type="GO" id="GO:0009360">
    <property type="term" value="C:DNA polymerase III complex"/>
    <property type="evidence" value="ECO:0007669"/>
    <property type="project" value="InterPro"/>
</dbReference>
<evidence type="ECO:0000313" key="11">
    <source>
        <dbReference type="Proteomes" id="UP000247565"/>
    </source>
</evidence>
<dbReference type="PANTHER" id="PTHR34388">
    <property type="entry name" value="DNA POLYMERASE III SUBUNIT DELTA"/>
    <property type="match status" value="1"/>
</dbReference>
<keyword evidence="5" id="KW-0235">DNA replication</keyword>
<dbReference type="OrthoDB" id="9804983at2"/>
<comment type="caution">
    <text evidence="10">The sequence shown here is derived from an EMBL/GenBank/DDBJ whole genome shotgun (WGS) entry which is preliminary data.</text>
</comment>
<comment type="similarity">
    <text evidence="7">Belongs to the DNA polymerase HolA subunit family.</text>
</comment>
<evidence type="ECO:0000256" key="6">
    <source>
        <dbReference type="ARBA" id="ARBA00022932"/>
    </source>
</evidence>
<evidence type="ECO:0000256" key="5">
    <source>
        <dbReference type="ARBA" id="ARBA00022705"/>
    </source>
</evidence>
<dbReference type="PANTHER" id="PTHR34388:SF1">
    <property type="entry name" value="DNA POLYMERASE III SUBUNIT DELTA"/>
    <property type="match status" value="1"/>
</dbReference>
<gene>
    <name evidence="10" type="ORF">DK869_07485</name>
</gene>
<dbReference type="SUPFAM" id="SSF48019">
    <property type="entry name" value="post-AAA+ oligomerization domain-like"/>
    <property type="match status" value="1"/>
</dbReference>
<evidence type="ECO:0000259" key="9">
    <source>
        <dbReference type="Pfam" id="PF06144"/>
    </source>
</evidence>
<dbReference type="InterPro" id="IPR010372">
    <property type="entry name" value="DNA_pol3_delta_N"/>
</dbReference>
<dbReference type="InterPro" id="IPR005790">
    <property type="entry name" value="DNA_polIII_delta"/>
</dbReference>
<evidence type="ECO:0000256" key="7">
    <source>
        <dbReference type="ARBA" id="ARBA00034754"/>
    </source>
</evidence>
<evidence type="ECO:0000256" key="1">
    <source>
        <dbReference type="ARBA" id="ARBA00012417"/>
    </source>
</evidence>
<keyword evidence="3" id="KW-0808">Transferase</keyword>
<dbReference type="GO" id="GO:0006261">
    <property type="term" value="P:DNA-templated DNA replication"/>
    <property type="evidence" value="ECO:0007669"/>
    <property type="project" value="TreeGrafter"/>
</dbReference>
<protein>
    <recommendedName>
        <fullName evidence="2">DNA polymerase III subunit delta</fullName>
        <ecNumber evidence="1">2.7.7.7</ecNumber>
    </recommendedName>
</protein>
<dbReference type="EMBL" id="QGLT01000004">
    <property type="protein sequence ID" value="PXY99774.1"/>
    <property type="molecule type" value="Genomic_DNA"/>
</dbReference>
<dbReference type="EC" id="2.7.7.7" evidence="1"/>
<sequence length="354" mass="40161">MKIDARKITSIFQDINQFRVYLIYGENTGLVRERASRLVKKIANSLNDPFLVAVLDKENHDRLVEEATALSLMGGQRAVWVRDASDNLAKKLEIFCASYLNKENLSHLDSVIVIEAGSLSTRSPLRILAEKHPLMAAIACYAETGRSLEETVHSLLGKKKISPDAFRYLLAMLGGDRILIRNEIEKLLLFVGDEAEITIEAVEQVLGDSNEYSVEDILYAVMTGQTIVADRTLNRGLKEGITLIALIRGILYLNDRMMQVRIMMEEDGLPLKSAMGKLNPPIFFKRANDFQRAMTYWNKERLLDLARQVQYLELLSKQTAVPGETLCRQFMLMIAQMVKDKKMVMNLKELFSNI</sequence>
<evidence type="ECO:0000256" key="4">
    <source>
        <dbReference type="ARBA" id="ARBA00022695"/>
    </source>
</evidence>
<evidence type="ECO:0000256" key="2">
    <source>
        <dbReference type="ARBA" id="ARBA00017703"/>
    </source>
</evidence>
<keyword evidence="6" id="KW-0239">DNA-directed DNA polymerase</keyword>
<name>A0A318N0C1_9PROT</name>
<organism evidence="10 11">
    <name type="scientific">Commensalibacter melissae</name>
    <dbReference type="NCBI Taxonomy" id="2070537"/>
    <lineage>
        <taxon>Bacteria</taxon>
        <taxon>Pseudomonadati</taxon>
        <taxon>Pseudomonadota</taxon>
        <taxon>Alphaproteobacteria</taxon>
        <taxon>Acetobacterales</taxon>
        <taxon>Acetobacteraceae</taxon>
    </lineage>
</organism>
<dbReference type="Proteomes" id="UP000247565">
    <property type="component" value="Unassembled WGS sequence"/>
</dbReference>
<dbReference type="RefSeq" id="WP_110439394.1">
    <property type="nucleotide sequence ID" value="NZ_CP046393.1"/>
</dbReference>
<dbReference type="Gene3D" id="3.40.50.300">
    <property type="entry name" value="P-loop containing nucleotide triphosphate hydrolases"/>
    <property type="match status" value="1"/>
</dbReference>
<dbReference type="InterPro" id="IPR008921">
    <property type="entry name" value="DNA_pol3_clamp-load_cplx_C"/>
</dbReference>
<dbReference type="Gene3D" id="1.10.8.60">
    <property type="match status" value="1"/>
</dbReference>
<feature type="domain" description="DNA polymerase III delta N-terminal" evidence="9">
    <location>
        <begin position="21"/>
        <end position="119"/>
    </location>
</feature>
<keyword evidence="11" id="KW-1185">Reference proteome</keyword>
<proteinExistence type="inferred from homology"/>
<dbReference type="GO" id="GO:0003887">
    <property type="term" value="F:DNA-directed DNA polymerase activity"/>
    <property type="evidence" value="ECO:0007669"/>
    <property type="project" value="UniProtKB-KW"/>
</dbReference>
<dbReference type="InterPro" id="IPR027417">
    <property type="entry name" value="P-loop_NTPase"/>
</dbReference>